<name>A0A9Q3YPM8_9GAMM</name>
<dbReference type="RefSeq" id="WP_228234732.1">
    <property type="nucleotide sequence ID" value="NZ_JAJGNA010000027.1"/>
</dbReference>
<reference evidence="1" key="1">
    <citation type="submission" date="2021-10" db="EMBL/GenBank/DDBJ databases">
        <title>The diversity and Nitrogen Metabolism of Culturable Nitrate-Utilizing Bacteria Within the Oxygen Minimum Zone of the Changjiang (Yangtze River)Estuary.</title>
        <authorList>
            <person name="Zhang D."/>
            <person name="Zheng J."/>
            <person name="Liu S."/>
            <person name="He W."/>
        </authorList>
    </citation>
    <scope>NUCLEOTIDE SEQUENCE</scope>
    <source>
        <strain evidence="1">FXH-223</strain>
    </source>
</reference>
<protein>
    <submittedName>
        <fullName evidence="1">Uncharacterized protein</fullName>
    </submittedName>
</protein>
<organism evidence="1 2">
    <name type="scientific">Alloalcanivorax marinus</name>
    <dbReference type="NCBI Taxonomy" id="1177169"/>
    <lineage>
        <taxon>Bacteria</taxon>
        <taxon>Pseudomonadati</taxon>
        <taxon>Pseudomonadota</taxon>
        <taxon>Gammaproteobacteria</taxon>
        <taxon>Oceanospirillales</taxon>
        <taxon>Alcanivoracaceae</taxon>
        <taxon>Alloalcanivorax</taxon>
    </lineage>
</organism>
<dbReference type="InterPro" id="IPR027417">
    <property type="entry name" value="P-loop_NTPase"/>
</dbReference>
<dbReference type="AlphaFoldDB" id="A0A9Q3YPM8"/>
<dbReference type="Gene3D" id="3.40.50.300">
    <property type="entry name" value="P-loop containing nucleotide triphosphate hydrolases"/>
    <property type="match status" value="1"/>
</dbReference>
<gene>
    <name evidence="1" type="ORF">LL252_15940</name>
</gene>
<dbReference type="Proteomes" id="UP001108027">
    <property type="component" value="Unassembled WGS sequence"/>
</dbReference>
<evidence type="ECO:0000313" key="2">
    <source>
        <dbReference type="Proteomes" id="UP001108027"/>
    </source>
</evidence>
<keyword evidence="2" id="KW-1185">Reference proteome</keyword>
<proteinExistence type="predicted"/>
<comment type="caution">
    <text evidence="1">The sequence shown here is derived from an EMBL/GenBank/DDBJ whole genome shotgun (WGS) entry which is preliminary data.</text>
</comment>
<sequence length="405" mass="43319">MLRRLGGNARPLLLLPAGAGRDALEETVAVYQGLARAAGAPLRDAVVARRDDGGPLGPLLDVALRRDLCLHFLSNGQNPEDLYPAHPETLVEDALASTAVAGAPARVGDRRWADRLLDQSRALDAATRLLREGVPAFRGLLDHGAADGLTTLAPEVMVHGAADAGLRLALDAAGLPLGPTRAEGDGGRLLPALPDAALWHRLGERHWLAAVRGNARVWRHSDRHTLADCQAEARPWDSRLLRHRGRAVQVRLRRLDVAAPLAGGGEAPLSARLCAWFGTVHDLDSGAVIGRRYWLAPHGQDRERTLSLLLASLSAEALPALERRARQALDEEGVAAPEAAGLLAALALRLDLDDGDWALDARGQLLALLGGRRRRKPETLLEGLLALLRARHSLRALGRDLAPAP</sequence>
<accession>A0A9Q3YPM8</accession>
<evidence type="ECO:0000313" key="1">
    <source>
        <dbReference type="EMBL" id="MCC4310066.1"/>
    </source>
</evidence>
<dbReference type="EMBL" id="JAJGNA010000027">
    <property type="protein sequence ID" value="MCC4310066.1"/>
    <property type="molecule type" value="Genomic_DNA"/>
</dbReference>